<dbReference type="InterPro" id="IPR008201">
    <property type="entry name" value="HepT-like"/>
</dbReference>
<keyword evidence="3" id="KW-0540">Nuclease</keyword>
<evidence type="ECO:0000256" key="5">
    <source>
        <dbReference type="ARBA" id="ARBA00022801"/>
    </source>
</evidence>
<accession>A0A7K4HLA6</accession>
<dbReference type="Proteomes" id="UP000570823">
    <property type="component" value="Unassembled WGS sequence"/>
</dbReference>
<keyword evidence="4" id="KW-0547">Nucleotide-binding</keyword>
<dbReference type="PANTHER" id="PTHR34139">
    <property type="entry name" value="UPF0331 PROTEIN MJ0127"/>
    <property type="match status" value="1"/>
</dbReference>
<keyword evidence="5" id="KW-0378">Hydrolase</keyword>
<gene>
    <name evidence="7" type="ORF">HWN36_01675</name>
</gene>
<comment type="similarity">
    <text evidence="6">Belongs to the HepT RNase toxin family.</text>
</comment>
<reference evidence="7 8" key="1">
    <citation type="submission" date="2020-06" db="EMBL/GenBank/DDBJ databases">
        <title>Methanofollis fontis sp. nov., a methanogen isolated from marine sediments near a cold seep at Four-Way Closure Ridge offshore southwestern Taiwan.</title>
        <authorList>
            <person name="Chen S.-C."/>
            <person name="Teng N.-H."/>
            <person name="Lin Y.-S."/>
            <person name="Lai M.-C."/>
            <person name="Chen H.-H."/>
            <person name="Wang C.-C."/>
        </authorList>
    </citation>
    <scope>NUCLEOTIDE SEQUENCE [LARGE SCALE GENOMIC DNA]</scope>
    <source>
        <strain evidence="7 8">DSM 2702</strain>
    </source>
</reference>
<sequence length="112" mass="12820">MRDDRGRLLDIADSITQIERYAPVAKEDFLENELVQIWIIHHLQVIGEAASSLSPDVRSHTPEIPWQAIVGLRNILVHAYFRVDPEELWVVVERDIPLLKKSVGDLLDDQAT</sequence>
<evidence type="ECO:0000256" key="6">
    <source>
        <dbReference type="ARBA" id="ARBA00024207"/>
    </source>
</evidence>
<dbReference type="GO" id="GO:0004540">
    <property type="term" value="F:RNA nuclease activity"/>
    <property type="evidence" value="ECO:0007669"/>
    <property type="project" value="InterPro"/>
</dbReference>
<dbReference type="GO" id="GO:0110001">
    <property type="term" value="C:toxin-antitoxin complex"/>
    <property type="evidence" value="ECO:0007669"/>
    <property type="project" value="InterPro"/>
</dbReference>
<keyword evidence="1" id="KW-0597">Phosphoprotein</keyword>
<dbReference type="OrthoDB" id="318716at2157"/>
<dbReference type="InterPro" id="IPR037038">
    <property type="entry name" value="HepT-like_sf"/>
</dbReference>
<dbReference type="Pfam" id="PF01934">
    <property type="entry name" value="HepT-like"/>
    <property type="match status" value="1"/>
</dbReference>
<dbReference type="Gene3D" id="1.20.120.580">
    <property type="entry name" value="bsu32300-like"/>
    <property type="match status" value="1"/>
</dbReference>
<dbReference type="RefSeq" id="WP_176787657.1">
    <property type="nucleotide sequence ID" value="NZ_JABXWR010000001.1"/>
</dbReference>
<proteinExistence type="inferred from homology"/>
<dbReference type="EMBL" id="JABXWR010000001">
    <property type="protein sequence ID" value="NVO66051.1"/>
    <property type="molecule type" value="Genomic_DNA"/>
</dbReference>
<evidence type="ECO:0000256" key="4">
    <source>
        <dbReference type="ARBA" id="ARBA00022741"/>
    </source>
</evidence>
<keyword evidence="8" id="KW-1185">Reference proteome</keyword>
<dbReference type="InterPro" id="IPR051813">
    <property type="entry name" value="HepT_RNase_toxin"/>
</dbReference>
<dbReference type="PANTHER" id="PTHR34139:SF1">
    <property type="entry name" value="RNASE MJ1380-RELATED"/>
    <property type="match status" value="1"/>
</dbReference>
<evidence type="ECO:0000313" key="8">
    <source>
        <dbReference type="Proteomes" id="UP000570823"/>
    </source>
</evidence>
<name>A0A7K4HLA6_9EURY</name>
<dbReference type="AlphaFoldDB" id="A0A7K4HLA6"/>
<organism evidence="7 8">
    <name type="scientific">Methanofollis tationis</name>
    <dbReference type="NCBI Taxonomy" id="81417"/>
    <lineage>
        <taxon>Archaea</taxon>
        <taxon>Methanobacteriati</taxon>
        <taxon>Methanobacteriota</taxon>
        <taxon>Stenosarchaea group</taxon>
        <taxon>Methanomicrobia</taxon>
        <taxon>Methanomicrobiales</taxon>
        <taxon>Methanomicrobiaceae</taxon>
        <taxon>Methanofollis</taxon>
    </lineage>
</organism>
<dbReference type="GO" id="GO:0016787">
    <property type="term" value="F:hydrolase activity"/>
    <property type="evidence" value="ECO:0007669"/>
    <property type="project" value="UniProtKB-KW"/>
</dbReference>
<evidence type="ECO:0000256" key="3">
    <source>
        <dbReference type="ARBA" id="ARBA00022722"/>
    </source>
</evidence>
<dbReference type="GO" id="GO:0000166">
    <property type="term" value="F:nucleotide binding"/>
    <property type="evidence" value="ECO:0007669"/>
    <property type="project" value="UniProtKB-KW"/>
</dbReference>
<evidence type="ECO:0000256" key="2">
    <source>
        <dbReference type="ARBA" id="ARBA00022649"/>
    </source>
</evidence>
<evidence type="ECO:0000256" key="1">
    <source>
        <dbReference type="ARBA" id="ARBA00022553"/>
    </source>
</evidence>
<keyword evidence="2" id="KW-1277">Toxin-antitoxin system</keyword>
<comment type="caution">
    <text evidence="7">The sequence shown here is derived from an EMBL/GenBank/DDBJ whole genome shotgun (WGS) entry which is preliminary data.</text>
</comment>
<protein>
    <submittedName>
        <fullName evidence="7">DUF86 domain-containing protein</fullName>
    </submittedName>
</protein>
<evidence type="ECO:0000313" key="7">
    <source>
        <dbReference type="EMBL" id="NVO66051.1"/>
    </source>
</evidence>